<dbReference type="Proteomes" id="UP001519887">
    <property type="component" value="Unassembled WGS sequence"/>
</dbReference>
<dbReference type="InterPro" id="IPR002931">
    <property type="entry name" value="Transglutaminase-like"/>
</dbReference>
<feature type="non-terminal residue" evidence="2">
    <location>
        <position position="148"/>
    </location>
</feature>
<feature type="domain" description="Transglutaminase-like" evidence="1">
    <location>
        <begin position="42"/>
        <end position="127"/>
    </location>
</feature>
<evidence type="ECO:0000259" key="1">
    <source>
        <dbReference type="Pfam" id="PF01841"/>
    </source>
</evidence>
<protein>
    <submittedName>
        <fullName evidence="2">Transglutaminase-like domain-containing protein</fullName>
    </submittedName>
</protein>
<dbReference type="SUPFAM" id="SSF54001">
    <property type="entry name" value="Cysteine proteinases"/>
    <property type="match status" value="1"/>
</dbReference>
<dbReference type="InterPro" id="IPR052901">
    <property type="entry name" value="Bact_TGase-like"/>
</dbReference>
<gene>
    <name evidence="2" type="ORF">K0U00_48125</name>
</gene>
<keyword evidence="3" id="KW-1185">Reference proteome</keyword>
<sequence>SIVSEVTLLDEPALREGKAARDDSEMSPMYTQLPEELPQRVRDLAATITKDASTPYDKAKAIEAYLQLNYTYTNEPDLTKKESSDFVDSFLFELREGYCDYFSTAMAVLTRASGIPARWVKGYAPGAMAVDPSMMGMEGTPGLDLNPD</sequence>
<dbReference type="Pfam" id="PF01841">
    <property type="entry name" value="Transglut_core"/>
    <property type="match status" value="1"/>
</dbReference>
<dbReference type="PANTHER" id="PTHR42736:SF1">
    <property type="entry name" value="PROTEIN-GLUTAMINE GAMMA-GLUTAMYLTRANSFERASE"/>
    <property type="match status" value="1"/>
</dbReference>
<organism evidence="2 3">
    <name type="scientific">Paenibacillus sepulcri</name>
    <dbReference type="NCBI Taxonomy" id="359917"/>
    <lineage>
        <taxon>Bacteria</taxon>
        <taxon>Bacillati</taxon>
        <taxon>Bacillota</taxon>
        <taxon>Bacilli</taxon>
        <taxon>Bacillales</taxon>
        <taxon>Paenibacillaceae</taxon>
        <taxon>Paenibacillus</taxon>
    </lineage>
</organism>
<accession>A0ABS7CLL7</accession>
<dbReference type="EMBL" id="JAHZIK010003331">
    <property type="protein sequence ID" value="MBW7461845.1"/>
    <property type="molecule type" value="Genomic_DNA"/>
</dbReference>
<dbReference type="PANTHER" id="PTHR42736">
    <property type="entry name" value="PROTEIN-GLUTAMINE GAMMA-GLUTAMYLTRANSFERASE"/>
    <property type="match status" value="1"/>
</dbReference>
<evidence type="ECO:0000313" key="3">
    <source>
        <dbReference type="Proteomes" id="UP001519887"/>
    </source>
</evidence>
<name>A0ABS7CLL7_9BACL</name>
<proteinExistence type="predicted"/>
<feature type="non-terminal residue" evidence="2">
    <location>
        <position position="1"/>
    </location>
</feature>
<comment type="caution">
    <text evidence="2">The sequence shown here is derived from an EMBL/GenBank/DDBJ whole genome shotgun (WGS) entry which is preliminary data.</text>
</comment>
<reference evidence="2 3" key="1">
    <citation type="submission" date="2021-07" db="EMBL/GenBank/DDBJ databases">
        <title>Paenibacillus radiodurans sp. nov., isolated from the southeastern edge of Tengger Desert.</title>
        <authorList>
            <person name="Zhang G."/>
        </authorList>
    </citation>
    <scope>NUCLEOTIDE SEQUENCE [LARGE SCALE GENOMIC DNA]</scope>
    <source>
        <strain evidence="2 3">CCM 7311</strain>
    </source>
</reference>
<evidence type="ECO:0000313" key="2">
    <source>
        <dbReference type="EMBL" id="MBW7461845.1"/>
    </source>
</evidence>
<dbReference type="Gene3D" id="3.10.620.30">
    <property type="match status" value="1"/>
</dbReference>
<dbReference type="InterPro" id="IPR038765">
    <property type="entry name" value="Papain-like_cys_pep_sf"/>
</dbReference>